<gene>
    <name evidence="6" type="ORF">Z517_02094</name>
</gene>
<name>A0A0D2DYI1_9EURO</name>
<protein>
    <submittedName>
        <fullName evidence="6">Unplaced genomic scaffold supercont1.2, whole genome shotgun sequence</fullName>
    </submittedName>
</protein>
<keyword evidence="3 5" id="KW-1133">Transmembrane helix</keyword>
<dbReference type="VEuPathDB" id="FungiDB:Z517_02094"/>
<dbReference type="PANTHER" id="PTHR10989">
    <property type="entry name" value="ANDROGEN-INDUCED PROTEIN 1-RELATED"/>
    <property type="match status" value="1"/>
</dbReference>
<dbReference type="RefSeq" id="XP_013286659.1">
    <property type="nucleotide sequence ID" value="XM_013431205.1"/>
</dbReference>
<organism evidence="6 7">
    <name type="scientific">Fonsecaea pedrosoi CBS 271.37</name>
    <dbReference type="NCBI Taxonomy" id="1442368"/>
    <lineage>
        <taxon>Eukaryota</taxon>
        <taxon>Fungi</taxon>
        <taxon>Dikarya</taxon>
        <taxon>Ascomycota</taxon>
        <taxon>Pezizomycotina</taxon>
        <taxon>Eurotiomycetes</taxon>
        <taxon>Chaetothyriomycetidae</taxon>
        <taxon>Chaetothyriales</taxon>
        <taxon>Herpotrichiellaceae</taxon>
        <taxon>Fonsecaea</taxon>
    </lineage>
</organism>
<evidence type="ECO:0000256" key="1">
    <source>
        <dbReference type="ARBA" id="ARBA00004127"/>
    </source>
</evidence>
<evidence type="ECO:0000313" key="6">
    <source>
        <dbReference type="EMBL" id="KIW82851.1"/>
    </source>
</evidence>
<proteinExistence type="predicted"/>
<feature type="transmembrane region" description="Helical" evidence="5">
    <location>
        <begin position="67"/>
        <end position="88"/>
    </location>
</feature>
<evidence type="ECO:0000256" key="4">
    <source>
        <dbReference type="ARBA" id="ARBA00023136"/>
    </source>
</evidence>
<feature type="transmembrane region" description="Helical" evidence="5">
    <location>
        <begin position="164"/>
        <end position="183"/>
    </location>
</feature>
<dbReference type="InterPro" id="IPR006838">
    <property type="entry name" value="ADTRP_AIG1"/>
</dbReference>
<dbReference type="Proteomes" id="UP000053029">
    <property type="component" value="Unassembled WGS sequence"/>
</dbReference>
<sequence length="247" mass="26991">MASGSPSQTPAMESLIRRHPLQKLQSPSRGASALLHSIGLASFAYSFNWLSTHPNHINSAYGWHFQYLTIIGLTLATGTFILGLLADLTLSSKLFAAKNVLSMCSAPMEVLVSTLYWGLRAIDPTLVVPKELELPLAPDVGFHLTPSALLLVDLLLFSPPWTITALPAILLSTVIAFLYWFWIELCYSYNGFYPYPLFGLLDQTQRVGLFGMSAVVMAGNTVVLKRVYGFLNGSQKAGGEIPGRVKI</sequence>
<dbReference type="OrthoDB" id="1898221at2759"/>
<dbReference type="PANTHER" id="PTHR10989:SF16">
    <property type="entry name" value="AT02829P-RELATED"/>
    <property type="match status" value="1"/>
</dbReference>
<evidence type="ECO:0000256" key="2">
    <source>
        <dbReference type="ARBA" id="ARBA00022692"/>
    </source>
</evidence>
<dbReference type="AlphaFoldDB" id="A0A0D2DYI1"/>
<keyword evidence="2 5" id="KW-0812">Transmembrane</keyword>
<dbReference type="STRING" id="1442368.A0A0D2DYI1"/>
<feature type="transmembrane region" description="Helical" evidence="5">
    <location>
        <begin position="30"/>
        <end position="47"/>
    </location>
</feature>
<evidence type="ECO:0000256" key="5">
    <source>
        <dbReference type="SAM" id="Phobius"/>
    </source>
</evidence>
<dbReference type="GO" id="GO:0012505">
    <property type="term" value="C:endomembrane system"/>
    <property type="evidence" value="ECO:0007669"/>
    <property type="project" value="UniProtKB-SubCell"/>
</dbReference>
<keyword evidence="7" id="KW-1185">Reference proteome</keyword>
<accession>A0A0D2DYI1</accession>
<dbReference type="EMBL" id="KN846970">
    <property type="protein sequence ID" value="KIW82851.1"/>
    <property type="molecule type" value="Genomic_DNA"/>
</dbReference>
<reference evidence="6 7" key="1">
    <citation type="submission" date="2015-01" db="EMBL/GenBank/DDBJ databases">
        <title>The Genome Sequence of Fonsecaea pedrosoi CBS 271.37.</title>
        <authorList>
            <consortium name="The Broad Institute Genomics Platform"/>
            <person name="Cuomo C."/>
            <person name="de Hoog S."/>
            <person name="Gorbushina A."/>
            <person name="Stielow B."/>
            <person name="Teixiera M."/>
            <person name="Abouelleil A."/>
            <person name="Chapman S.B."/>
            <person name="Priest M."/>
            <person name="Young S.K."/>
            <person name="Wortman J."/>
            <person name="Nusbaum C."/>
            <person name="Birren B."/>
        </authorList>
    </citation>
    <scope>NUCLEOTIDE SEQUENCE [LARGE SCALE GENOMIC DNA]</scope>
    <source>
        <strain evidence="6 7">CBS 271.37</strain>
    </source>
</reference>
<dbReference type="Pfam" id="PF04750">
    <property type="entry name" value="Far-17a_AIG1"/>
    <property type="match status" value="1"/>
</dbReference>
<evidence type="ECO:0000256" key="3">
    <source>
        <dbReference type="ARBA" id="ARBA00022989"/>
    </source>
</evidence>
<dbReference type="GO" id="GO:0016020">
    <property type="term" value="C:membrane"/>
    <property type="evidence" value="ECO:0007669"/>
    <property type="project" value="InterPro"/>
</dbReference>
<keyword evidence="4 5" id="KW-0472">Membrane</keyword>
<evidence type="ECO:0000313" key="7">
    <source>
        <dbReference type="Proteomes" id="UP000053029"/>
    </source>
</evidence>
<dbReference type="GeneID" id="25301584"/>
<comment type="subcellular location">
    <subcellularLocation>
        <location evidence="1">Endomembrane system</location>
        <topology evidence="1">Multi-pass membrane protein</topology>
    </subcellularLocation>
</comment>
<dbReference type="HOGENOM" id="CLU_081915_0_0_1"/>